<dbReference type="InterPro" id="IPR003673">
    <property type="entry name" value="CoA-Trfase_fam_III"/>
</dbReference>
<dbReference type="Pfam" id="PF02515">
    <property type="entry name" value="CoA_transf_3"/>
    <property type="match status" value="1"/>
</dbReference>
<dbReference type="Proteomes" id="UP000231553">
    <property type="component" value="Unassembled WGS sequence"/>
</dbReference>
<dbReference type="InterPro" id="IPR044855">
    <property type="entry name" value="CoA-Trfase_III_dom3_sf"/>
</dbReference>
<evidence type="ECO:0000256" key="1">
    <source>
        <dbReference type="SAM" id="MobiDB-lite"/>
    </source>
</evidence>
<evidence type="ECO:0000313" key="3">
    <source>
        <dbReference type="Proteomes" id="UP000231553"/>
    </source>
</evidence>
<dbReference type="SUPFAM" id="SSF89796">
    <property type="entry name" value="CoA-transferase family III (CaiB/BaiF)"/>
    <property type="match status" value="1"/>
</dbReference>
<dbReference type="InterPro" id="IPR023606">
    <property type="entry name" value="CoA-Trfase_III_dom_1_sf"/>
</dbReference>
<protein>
    <submittedName>
        <fullName evidence="2">CoA transferase</fullName>
    </submittedName>
</protein>
<keyword evidence="2" id="KW-0808">Transferase</keyword>
<comment type="caution">
    <text evidence="2">The sequence shown here is derived from an EMBL/GenBank/DDBJ whole genome shotgun (WGS) entry which is preliminary data.</text>
</comment>
<feature type="region of interest" description="Disordered" evidence="1">
    <location>
        <begin position="1"/>
        <end position="20"/>
    </location>
</feature>
<gene>
    <name evidence="2" type="ORF">CVM52_01950</name>
</gene>
<evidence type="ECO:0000313" key="2">
    <source>
        <dbReference type="EMBL" id="PJE38477.1"/>
    </source>
</evidence>
<keyword evidence="3" id="KW-1185">Reference proteome</keyword>
<reference evidence="2 3" key="1">
    <citation type="journal article" date="2018" name="Int. J. Syst. Evol. Microbiol.">
        <title>Pseudooceanicola lipolyticus sp. nov., a marine alphaproteobacterium, reclassification of Oceanicola flagellatus as Pseudooceanicola flagellatus comb. nov. and emended description of the genus Pseudooceanicola.</title>
        <authorList>
            <person name="Huang M.-M."/>
            <person name="Guo L.-L."/>
            <person name="Wu Y.-H."/>
            <person name="Lai Q.-L."/>
            <person name="Shao Z.-Z."/>
            <person name="Wang C.-S."/>
            <person name="Wu M."/>
            <person name="Xu X.-W."/>
        </authorList>
    </citation>
    <scope>NUCLEOTIDE SEQUENCE [LARGE SCALE GENOMIC DNA]</scope>
    <source>
        <strain evidence="2 3">157</strain>
    </source>
</reference>
<dbReference type="PANTHER" id="PTHR48228:SF5">
    <property type="entry name" value="ALPHA-METHYLACYL-COA RACEMASE"/>
    <property type="match status" value="1"/>
</dbReference>
<feature type="compositionally biased region" description="Basic residues" evidence="1">
    <location>
        <begin position="8"/>
        <end position="17"/>
    </location>
</feature>
<dbReference type="Gene3D" id="3.40.50.10540">
    <property type="entry name" value="Crotonobetainyl-coa:carnitine coa-transferase, domain 1"/>
    <property type="match status" value="1"/>
</dbReference>
<proteinExistence type="predicted"/>
<dbReference type="GO" id="GO:0016740">
    <property type="term" value="F:transferase activity"/>
    <property type="evidence" value="ECO:0007669"/>
    <property type="project" value="UniProtKB-KW"/>
</dbReference>
<dbReference type="Gene3D" id="3.30.1540.10">
    <property type="entry name" value="formyl-coa transferase, domain 3"/>
    <property type="match status" value="1"/>
</dbReference>
<accession>A0A2M8J6S6</accession>
<dbReference type="InterPro" id="IPR050509">
    <property type="entry name" value="CoA-transferase_III"/>
</dbReference>
<dbReference type="EMBL" id="PGTB01000002">
    <property type="protein sequence ID" value="PJE38477.1"/>
    <property type="molecule type" value="Genomic_DNA"/>
</dbReference>
<organism evidence="2 3">
    <name type="scientific">Pseudooceanicola lipolyticus</name>
    <dbReference type="NCBI Taxonomy" id="2029104"/>
    <lineage>
        <taxon>Bacteria</taxon>
        <taxon>Pseudomonadati</taxon>
        <taxon>Pseudomonadota</taxon>
        <taxon>Alphaproteobacteria</taxon>
        <taxon>Rhodobacterales</taxon>
        <taxon>Paracoccaceae</taxon>
        <taxon>Pseudooceanicola</taxon>
    </lineage>
</organism>
<name>A0A2M8J6S6_9RHOB</name>
<sequence length="390" mass="41763">MRRDCRPGPRRQHRRAKMTGTAPLSGLRVLDLTELLPGPYATQQLAEMGAEVIKVERPAGDAARAMFPGLFAAVNRGKKSIALNLKDDTDRAAFLRLAKRADVVIEGYRPGVTARLGIDYETLSALNPGLVYCSVSGYGQTGPARDWPGHDLNYAAMAGAVAISGAPDGPPEYTTGVPIGDLSAAMYAIITILAALHGRDATGRGQYLDVAITDALASWVAPRYGVWDAGRQAGREITKADILRRAAYGIFATADGKYITIGAIETHFFRRLIRATGMTGFDDPALDDFAARTDRTDDIRAALTPLIAARPYAHWAEIFEAEDVPFAPVNGLEDLARDPQLKARGMVRSAGAAQVMAFPVPMAGMSDPAGHVPAVGEHQAEILDQAEKLE</sequence>
<dbReference type="PANTHER" id="PTHR48228">
    <property type="entry name" value="SUCCINYL-COA--D-CITRAMALATE COA-TRANSFERASE"/>
    <property type="match status" value="1"/>
</dbReference>
<dbReference type="OrthoDB" id="9806585at2"/>
<dbReference type="AlphaFoldDB" id="A0A2M8J6S6"/>